<dbReference type="CDD" id="cd00146">
    <property type="entry name" value="PKD"/>
    <property type="match status" value="1"/>
</dbReference>
<dbReference type="Proteomes" id="UP001467690">
    <property type="component" value="Unassembled WGS sequence"/>
</dbReference>
<sequence length="710" mass="77642">MITKKLLAGLCAFALIPVAQAATVFQEDFSIGLDGQFTPYSQASDKNWFNDTFNGTSTAAMNGHKGSTDSDDWFISPAIDLTQTTIDSATLTFKSRVRFDGMNLKVKASSDYVAGTDPSTATWTELTAVLPQDGQGSDGSDFVESGDISLDAYKGESVYLAFHYMTQADADGDNGAWYIDDVVVDVQGSNIDLPLVAAMTAQNTELKLAQDTEFKATAYSGAGAPYTFSWDFGDGTTATGAEVEHAYSSNGDFVVSLTVADANAVNSITLQQGVKVEEDVIVEDEPPTPYIVKSKMDDSHIRVASFNVSMEATNYPSDDNATPQSQILVDELAAGDNAQIQNIAEIIQRVRPDIVLLNEFDYIADENSGVQMFISQYLNIAQADDAQSIDYPYYFVAPSNTGEPTAFDLNNDGNFDSYMNDAFGFGRFPGHYGMVLLSRYPIVEEDVRTFQKFLWKDMPGNLMPVDPETGDNWYNEAETNAFRLSSKSHWDVPVSINGEIVHVLASHPTPPTFDGEEDRNGTRNHDEIRFWADYVAPAHSAYIYDDEGETGGLPTGARFVIAGDLNASIEGDAYPGTIDLLLRHPSIYNDFTPASEGGVANDSDNRLAAYHTASWQMRADYVLPSKSGLKVEQGNVFWPTEDQDLYPLVASRAASSDHRLVWLDLDVTETNEVAESDDDDDFVIEGGSANWLIIIAGFALAFVRQFKSKV</sequence>
<dbReference type="SUPFAM" id="SSF49299">
    <property type="entry name" value="PKD domain"/>
    <property type="match status" value="1"/>
</dbReference>
<dbReference type="InterPro" id="IPR035986">
    <property type="entry name" value="PKD_dom_sf"/>
</dbReference>
<dbReference type="Gene3D" id="2.60.40.10">
    <property type="entry name" value="Immunoglobulins"/>
    <property type="match status" value="1"/>
</dbReference>
<name>A0ABV1RJQ7_9ALTE</name>
<evidence type="ECO:0000313" key="3">
    <source>
        <dbReference type="EMBL" id="MER2493165.1"/>
    </source>
</evidence>
<dbReference type="Pfam" id="PF03372">
    <property type="entry name" value="Exo_endo_phos"/>
    <property type="match status" value="1"/>
</dbReference>
<comment type="caution">
    <text evidence="3">The sequence shown here is derived from an EMBL/GenBank/DDBJ whole genome shotgun (WGS) entry which is preliminary data.</text>
</comment>
<keyword evidence="4" id="KW-1185">Reference proteome</keyword>
<evidence type="ECO:0000313" key="4">
    <source>
        <dbReference type="Proteomes" id="UP001467690"/>
    </source>
</evidence>
<feature type="signal peptide" evidence="1">
    <location>
        <begin position="1"/>
        <end position="21"/>
    </location>
</feature>
<dbReference type="NCBIfam" id="NF038128">
    <property type="entry name" value="choice_anch_J"/>
    <property type="match status" value="1"/>
</dbReference>
<protein>
    <submittedName>
        <fullName evidence="3">Endonuclease/exonuclease/phosphatase family protein</fullName>
    </submittedName>
</protein>
<dbReference type="RefSeq" id="WP_350402485.1">
    <property type="nucleotide sequence ID" value="NZ_JBELOE010000254.1"/>
</dbReference>
<reference evidence="3 4" key="1">
    <citation type="submission" date="2024-06" db="EMBL/GenBank/DDBJ databases">
        <authorList>
            <person name="Chen R.Y."/>
        </authorList>
    </citation>
    <scope>NUCLEOTIDE SEQUENCE [LARGE SCALE GENOMIC DNA]</scope>
    <source>
        <strain evidence="3 4">D2</strain>
    </source>
</reference>
<dbReference type="GO" id="GO:0004519">
    <property type="term" value="F:endonuclease activity"/>
    <property type="evidence" value="ECO:0007669"/>
    <property type="project" value="UniProtKB-KW"/>
</dbReference>
<gene>
    <name evidence="3" type="ORF">ABS311_14885</name>
</gene>
<dbReference type="InterPro" id="IPR036691">
    <property type="entry name" value="Endo/exonu/phosph_ase_sf"/>
</dbReference>
<dbReference type="PROSITE" id="PS50093">
    <property type="entry name" value="PKD"/>
    <property type="match status" value="1"/>
</dbReference>
<keyword evidence="1" id="KW-0732">Signal</keyword>
<dbReference type="SUPFAM" id="SSF56219">
    <property type="entry name" value="DNase I-like"/>
    <property type="match status" value="1"/>
</dbReference>
<dbReference type="InterPro" id="IPR022409">
    <property type="entry name" value="PKD/Chitinase_dom"/>
</dbReference>
<keyword evidence="3" id="KW-0255">Endonuclease</keyword>
<evidence type="ECO:0000259" key="2">
    <source>
        <dbReference type="PROSITE" id="PS50093"/>
    </source>
</evidence>
<dbReference type="Gene3D" id="3.60.10.10">
    <property type="entry name" value="Endonuclease/exonuclease/phosphatase"/>
    <property type="match status" value="1"/>
</dbReference>
<organism evidence="3 4">
    <name type="scientific">Catenovulum sediminis</name>
    <dbReference type="NCBI Taxonomy" id="1740262"/>
    <lineage>
        <taxon>Bacteria</taxon>
        <taxon>Pseudomonadati</taxon>
        <taxon>Pseudomonadota</taxon>
        <taxon>Gammaproteobacteria</taxon>
        <taxon>Alteromonadales</taxon>
        <taxon>Alteromonadaceae</taxon>
        <taxon>Catenovulum</taxon>
    </lineage>
</organism>
<dbReference type="EMBL" id="JBELOE010000254">
    <property type="protein sequence ID" value="MER2493165.1"/>
    <property type="molecule type" value="Genomic_DNA"/>
</dbReference>
<dbReference type="Gene3D" id="2.60.120.200">
    <property type="match status" value="1"/>
</dbReference>
<dbReference type="InterPro" id="IPR013783">
    <property type="entry name" value="Ig-like_fold"/>
</dbReference>
<proteinExistence type="predicted"/>
<dbReference type="InterPro" id="IPR000601">
    <property type="entry name" value="PKD_dom"/>
</dbReference>
<dbReference type="SMART" id="SM00089">
    <property type="entry name" value="PKD"/>
    <property type="match status" value="1"/>
</dbReference>
<feature type="chain" id="PRO_5046828736" evidence="1">
    <location>
        <begin position="22"/>
        <end position="710"/>
    </location>
</feature>
<dbReference type="InterPro" id="IPR005135">
    <property type="entry name" value="Endo/exonuclease/phosphatase"/>
</dbReference>
<keyword evidence="3" id="KW-0378">Hydrolase</keyword>
<accession>A0ABV1RJQ7</accession>
<feature type="domain" description="PKD" evidence="2">
    <location>
        <begin position="220"/>
        <end position="262"/>
    </location>
</feature>
<evidence type="ECO:0000256" key="1">
    <source>
        <dbReference type="SAM" id="SignalP"/>
    </source>
</evidence>
<dbReference type="Pfam" id="PF18911">
    <property type="entry name" value="PKD_4"/>
    <property type="match status" value="1"/>
</dbReference>
<keyword evidence="3" id="KW-0540">Nuclease</keyword>